<comment type="subcellular location">
    <subcellularLocation>
        <location evidence="1 6">Membrane</location>
        <topology evidence="1 6">Multi-pass membrane protein</topology>
    </subcellularLocation>
</comment>
<comment type="caution">
    <text evidence="9">The sequence shown here is derived from an EMBL/GenBank/DDBJ whole genome shotgun (WGS) entry which is preliminary data.</text>
</comment>
<evidence type="ECO:0000256" key="1">
    <source>
        <dbReference type="ARBA" id="ARBA00004141"/>
    </source>
</evidence>
<keyword evidence="6" id="KW-0813">Transport</keyword>
<keyword evidence="10" id="KW-1185">Reference proteome</keyword>
<feature type="transmembrane region" description="Helical" evidence="8">
    <location>
        <begin position="198"/>
        <end position="219"/>
    </location>
</feature>
<feature type="region of interest" description="Disordered" evidence="7">
    <location>
        <begin position="1"/>
        <end position="40"/>
    </location>
</feature>
<evidence type="ECO:0000256" key="4">
    <source>
        <dbReference type="ARBA" id="ARBA00022989"/>
    </source>
</evidence>
<dbReference type="OrthoDB" id="8904098at2759"/>
<accession>A0A9W8E402</accession>
<feature type="transmembrane region" description="Helical" evidence="8">
    <location>
        <begin position="168"/>
        <end position="192"/>
    </location>
</feature>
<dbReference type="Pfam" id="PF00854">
    <property type="entry name" value="PTR2"/>
    <property type="match status" value="1"/>
</dbReference>
<dbReference type="AlphaFoldDB" id="A0A9W8E402"/>
<gene>
    <name evidence="9" type="primary">PTR2</name>
    <name evidence="9" type="ORF">IWQ62_006787</name>
</gene>
<dbReference type="PROSITE" id="PS01023">
    <property type="entry name" value="PTR2_2"/>
    <property type="match status" value="1"/>
</dbReference>
<dbReference type="GO" id="GO:0016020">
    <property type="term" value="C:membrane"/>
    <property type="evidence" value="ECO:0007669"/>
    <property type="project" value="UniProtKB-SubCell"/>
</dbReference>
<feature type="transmembrane region" description="Helical" evidence="8">
    <location>
        <begin position="281"/>
        <end position="300"/>
    </location>
</feature>
<evidence type="ECO:0000256" key="2">
    <source>
        <dbReference type="ARBA" id="ARBA00005982"/>
    </source>
</evidence>
<evidence type="ECO:0000256" key="5">
    <source>
        <dbReference type="ARBA" id="ARBA00023136"/>
    </source>
</evidence>
<feature type="region of interest" description="Disordered" evidence="7">
    <location>
        <begin position="336"/>
        <end position="359"/>
    </location>
</feature>
<proteinExistence type="inferred from homology"/>
<dbReference type="Proteomes" id="UP001150925">
    <property type="component" value="Unassembled WGS sequence"/>
</dbReference>
<feature type="non-terminal residue" evidence="9">
    <location>
        <position position="359"/>
    </location>
</feature>
<comment type="similarity">
    <text evidence="2 6">Belongs to the major facilitator superfamily. Proton-dependent oligopeptide transporter (POT/PTR) (TC 2.A.17) family.</text>
</comment>
<dbReference type="InterPro" id="IPR000109">
    <property type="entry name" value="POT_fam"/>
</dbReference>
<reference evidence="9" key="1">
    <citation type="submission" date="2022-07" db="EMBL/GenBank/DDBJ databases">
        <title>Phylogenomic reconstructions and comparative analyses of Kickxellomycotina fungi.</title>
        <authorList>
            <person name="Reynolds N.K."/>
            <person name="Stajich J.E."/>
            <person name="Barry K."/>
            <person name="Grigoriev I.V."/>
            <person name="Crous P."/>
            <person name="Smith M.E."/>
        </authorList>
    </citation>
    <scope>NUCLEOTIDE SEQUENCE</scope>
    <source>
        <strain evidence="9">RSA 1196</strain>
    </source>
</reference>
<evidence type="ECO:0000256" key="6">
    <source>
        <dbReference type="RuleBase" id="RU003755"/>
    </source>
</evidence>
<name>A0A9W8E402_9FUNG</name>
<keyword evidence="5 8" id="KW-0472">Membrane</keyword>
<keyword evidence="3 6" id="KW-0812">Transmembrane</keyword>
<evidence type="ECO:0000256" key="7">
    <source>
        <dbReference type="SAM" id="MobiDB-lite"/>
    </source>
</evidence>
<sequence>MSSYAVPSSPDYAAVPSTAIHRSEGTIETKPQGQDAIQALDGKEAGDHLDSLILADDQSHQDENDEDHPVPTEEELSNLNWVSDRIPLAAFFVLVMELAERFAYYGLSTPFQNYIQFPYDPTQTEQPGAIGGGQQKATGLTTFFQFFCYLTPIFGAIMADQYWGKFRAIIVFGITYVIGLLLLTLTSIPASILSGGALPGLVISMLIIGLATGGIKANVSPLMAEQYTRTKPFIRTNRKGQKEVVDPAITIQSMFNWFYWCINVGGLGSIATTSLERYVDFWPAFLLPLLVFLVGLAIYLSGRKMYQRVPPEGSVMLKAFRVISLGIQRSRSSKHAVVVQETSQSPRLSSDEEKDKLGH</sequence>
<dbReference type="InterPro" id="IPR036259">
    <property type="entry name" value="MFS_trans_sf"/>
</dbReference>
<dbReference type="EMBL" id="JANBPY010004116">
    <property type="protein sequence ID" value="KAJ1949113.1"/>
    <property type="molecule type" value="Genomic_DNA"/>
</dbReference>
<feature type="compositionally biased region" description="Basic and acidic residues" evidence="7">
    <location>
        <begin position="349"/>
        <end position="359"/>
    </location>
</feature>
<evidence type="ECO:0000313" key="10">
    <source>
        <dbReference type="Proteomes" id="UP001150925"/>
    </source>
</evidence>
<evidence type="ECO:0000256" key="3">
    <source>
        <dbReference type="ARBA" id="ARBA00022692"/>
    </source>
</evidence>
<feature type="transmembrane region" description="Helical" evidence="8">
    <location>
        <begin position="257"/>
        <end position="275"/>
    </location>
</feature>
<evidence type="ECO:0000313" key="9">
    <source>
        <dbReference type="EMBL" id="KAJ1949113.1"/>
    </source>
</evidence>
<evidence type="ECO:0000256" key="8">
    <source>
        <dbReference type="SAM" id="Phobius"/>
    </source>
</evidence>
<dbReference type="PANTHER" id="PTHR11654">
    <property type="entry name" value="OLIGOPEPTIDE TRANSPORTER-RELATED"/>
    <property type="match status" value="1"/>
</dbReference>
<dbReference type="GO" id="GO:0022857">
    <property type="term" value="F:transmembrane transporter activity"/>
    <property type="evidence" value="ECO:0007669"/>
    <property type="project" value="InterPro"/>
</dbReference>
<protein>
    <submittedName>
        <fullName evidence="9">Peptide transporter ptr2</fullName>
    </submittedName>
</protein>
<keyword evidence="4 8" id="KW-1133">Transmembrane helix</keyword>
<dbReference type="InterPro" id="IPR018456">
    <property type="entry name" value="PTR2_symporter_CS"/>
</dbReference>
<dbReference type="Gene3D" id="1.20.1250.20">
    <property type="entry name" value="MFS general substrate transporter like domains"/>
    <property type="match status" value="1"/>
</dbReference>
<dbReference type="SUPFAM" id="SSF103473">
    <property type="entry name" value="MFS general substrate transporter"/>
    <property type="match status" value="1"/>
</dbReference>
<dbReference type="GO" id="GO:0006857">
    <property type="term" value="P:oligopeptide transport"/>
    <property type="evidence" value="ECO:0007669"/>
    <property type="project" value="InterPro"/>
</dbReference>
<organism evidence="9 10">
    <name type="scientific">Dispira parvispora</name>
    <dbReference type="NCBI Taxonomy" id="1520584"/>
    <lineage>
        <taxon>Eukaryota</taxon>
        <taxon>Fungi</taxon>
        <taxon>Fungi incertae sedis</taxon>
        <taxon>Zoopagomycota</taxon>
        <taxon>Kickxellomycotina</taxon>
        <taxon>Dimargaritomycetes</taxon>
        <taxon>Dimargaritales</taxon>
        <taxon>Dimargaritaceae</taxon>
        <taxon>Dispira</taxon>
    </lineage>
</organism>